<evidence type="ECO:0000256" key="2">
    <source>
        <dbReference type="SAM" id="Phobius"/>
    </source>
</evidence>
<reference evidence="3" key="1">
    <citation type="submission" date="2023-03" db="EMBL/GenBank/DDBJ databases">
        <authorList>
            <person name="Cleenwerck I."/>
        </authorList>
    </citation>
    <scope>NUCLEOTIDE SEQUENCE</scope>
    <source>
        <strain evidence="3">LMG 32879</strain>
    </source>
</reference>
<comment type="caution">
    <text evidence="3">The sequence shown here is derived from an EMBL/GenBank/DDBJ whole genome shotgun (WGS) entry which is preliminary data.</text>
</comment>
<sequence length="129" mass="13320">MFAFRGGTTGCGIVNAQGDDREAKPAPESDVSGFDRRLAAAEAKLSGARGRNGSSEQSVSARDMSALGMALRLGTELVAGLAVGVAVGYALDRWLGFRALFLILFSLLGSAAGMLNVLRVALQNSDKAS</sequence>
<name>A0AA35UHY0_9PROT</name>
<dbReference type="RefSeq" id="WP_289840625.1">
    <property type="nucleotide sequence ID" value="NZ_CATKSH010000006.1"/>
</dbReference>
<keyword evidence="2" id="KW-1133">Transmembrane helix</keyword>
<organism evidence="3 4">
    <name type="scientific">Brytella acorum</name>
    <dbReference type="NCBI Taxonomy" id="2959299"/>
    <lineage>
        <taxon>Bacteria</taxon>
        <taxon>Pseudomonadati</taxon>
        <taxon>Pseudomonadota</taxon>
        <taxon>Alphaproteobacteria</taxon>
        <taxon>Acetobacterales</taxon>
        <taxon>Acetobacteraceae</taxon>
        <taxon>Brytella</taxon>
    </lineage>
</organism>
<dbReference type="Pfam" id="PF09527">
    <property type="entry name" value="ATPase_gene1"/>
    <property type="match status" value="1"/>
</dbReference>
<evidence type="ECO:0000313" key="4">
    <source>
        <dbReference type="Proteomes" id="UP001176960"/>
    </source>
</evidence>
<feature type="compositionally biased region" description="Basic and acidic residues" evidence="1">
    <location>
        <begin position="18"/>
        <end position="32"/>
    </location>
</feature>
<evidence type="ECO:0000256" key="1">
    <source>
        <dbReference type="SAM" id="MobiDB-lite"/>
    </source>
</evidence>
<feature type="transmembrane region" description="Helical" evidence="2">
    <location>
        <begin position="97"/>
        <end position="118"/>
    </location>
</feature>
<dbReference type="Proteomes" id="UP001176960">
    <property type="component" value="Unassembled WGS sequence"/>
</dbReference>
<accession>A0AA35UHY0</accession>
<keyword evidence="4" id="KW-1185">Reference proteome</keyword>
<gene>
    <name evidence="3" type="ORF">LMG32879_001362</name>
</gene>
<proteinExistence type="predicted"/>
<dbReference type="InterPro" id="IPR032820">
    <property type="entry name" value="ATPase_put"/>
</dbReference>
<keyword evidence="2" id="KW-0472">Membrane</keyword>
<feature type="region of interest" description="Disordered" evidence="1">
    <location>
        <begin position="13"/>
        <end position="32"/>
    </location>
</feature>
<dbReference type="EMBL" id="CATKSH010000006">
    <property type="protein sequence ID" value="CAI9120529.1"/>
    <property type="molecule type" value="Genomic_DNA"/>
</dbReference>
<dbReference type="AlphaFoldDB" id="A0AA35UHY0"/>
<evidence type="ECO:0000313" key="3">
    <source>
        <dbReference type="EMBL" id="CAI9120529.1"/>
    </source>
</evidence>
<feature type="transmembrane region" description="Helical" evidence="2">
    <location>
        <begin position="70"/>
        <end position="91"/>
    </location>
</feature>
<protein>
    <submittedName>
        <fullName evidence="3">AtpZ/AtpI family protein</fullName>
    </submittedName>
</protein>
<keyword evidence="2" id="KW-0812">Transmembrane</keyword>